<evidence type="ECO:0000313" key="2">
    <source>
        <dbReference type="EMBL" id="AFL87576.1"/>
    </source>
</evidence>
<name>I3ZEA8_TERRK</name>
<dbReference type="PRINTS" id="PR01713">
    <property type="entry name" value="NUCEPIMERASE"/>
</dbReference>
<proteinExistence type="predicted"/>
<dbReference type="InterPro" id="IPR036291">
    <property type="entry name" value="NAD(P)-bd_dom_sf"/>
</dbReference>
<dbReference type="RefSeq" id="WP_014785145.1">
    <property type="nucleotide sequence ID" value="NC_018014.1"/>
</dbReference>
<sequence length="334" mass="37020">MKRVLITGAAGFLGSHVTDLMLKKGYHVVAVDDLSHGNLRNLEDAFRSQEFEFHDVDVCDAASLRLAAQKVDMVLHLAAYKIPRYENPKKTLLVNFYGTQNALQVAAEQGARFVITSTSDVYGKNPSVPFAEDDDSVLGPPTVARWAYAASKMFDEHLVLAIAEESGISATILRIFGSYGPRQNLTWWGGPQSVFINTIVDGGEIPIHGDGLQTRSFTFVEDTARGIVAAAESTAADGQIVNIGNSHEITILDLAQRIHRLCGEPGEPRIRLIPYDAIADRKYEDVRRRVPDTRKAERLIGFRAQISIDEGLVKTIEWQKRRMSEQVSEELTLV</sequence>
<accession>I3ZEA8</accession>
<dbReference type="PANTHER" id="PTHR43000">
    <property type="entry name" value="DTDP-D-GLUCOSE 4,6-DEHYDRATASE-RELATED"/>
    <property type="match status" value="1"/>
</dbReference>
<dbReference type="Pfam" id="PF16363">
    <property type="entry name" value="GDP_Man_Dehyd"/>
    <property type="match status" value="1"/>
</dbReference>
<dbReference type="InterPro" id="IPR016040">
    <property type="entry name" value="NAD(P)-bd_dom"/>
</dbReference>
<dbReference type="EMBL" id="CP003379">
    <property type="protein sequence ID" value="AFL87576.1"/>
    <property type="molecule type" value="Genomic_DNA"/>
</dbReference>
<keyword evidence="3" id="KW-1185">Reference proteome</keyword>
<dbReference type="Proteomes" id="UP000006056">
    <property type="component" value="Chromosome"/>
</dbReference>
<dbReference type="OrthoDB" id="9766450at2"/>
<dbReference type="SUPFAM" id="SSF51735">
    <property type="entry name" value="NAD(P)-binding Rossmann-fold domains"/>
    <property type="match status" value="1"/>
</dbReference>
<dbReference type="AlphaFoldDB" id="I3ZEA8"/>
<reference evidence="2 3" key="1">
    <citation type="submission" date="2012-06" db="EMBL/GenBank/DDBJ databases">
        <title>Complete genome of Terriglobus roseus DSM 18391.</title>
        <authorList>
            <consortium name="US DOE Joint Genome Institute (JGI-PGF)"/>
            <person name="Lucas S."/>
            <person name="Copeland A."/>
            <person name="Lapidus A."/>
            <person name="Glavina del Rio T."/>
            <person name="Dalin E."/>
            <person name="Tice H."/>
            <person name="Bruce D."/>
            <person name="Goodwin L."/>
            <person name="Pitluck S."/>
            <person name="Peters L."/>
            <person name="Mikhailova N."/>
            <person name="Munk A.C.C."/>
            <person name="Kyrpides N."/>
            <person name="Mavromatis K."/>
            <person name="Ivanova N."/>
            <person name="Brettin T."/>
            <person name="Detter J.C."/>
            <person name="Han C."/>
            <person name="Larimer F."/>
            <person name="Land M."/>
            <person name="Hauser L."/>
            <person name="Markowitz V."/>
            <person name="Cheng J.-F."/>
            <person name="Hugenholtz P."/>
            <person name="Woyke T."/>
            <person name="Wu D."/>
            <person name="Brambilla E."/>
            <person name="Klenk H.-P."/>
            <person name="Eisen J.A."/>
        </authorList>
    </citation>
    <scope>NUCLEOTIDE SEQUENCE [LARGE SCALE GENOMIC DNA]</scope>
    <source>
        <strain evidence="3">DSM 18391 / NRRL B-41598 / KBS 63</strain>
    </source>
</reference>
<dbReference type="PATRIC" id="fig|926566.3.peg.1247"/>
<evidence type="ECO:0000259" key="1">
    <source>
        <dbReference type="Pfam" id="PF16363"/>
    </source>
</evidence>
<dbReference type="eggNOG" id="COG0451">
    <property type="taxonomic scope" value="Bacteria"/>
</dbReference>
<protein>
    <submittedName>
        <fullName evidence="2">Nucleoside-diphosphate-sugar epimerase</fullName>
    </submittedName>
</protein>
<evidence type="ECO:0000313" key="3">
    <source>
        <dbReference type="Proteomes" id="UP000006056"/>
    </source>
</evidence>
<organism evidence="2 3">
    <name type="scientific">Terriglobus roseus (strain DSM 18391 / NRRL B-41598 / KBS 63)</name>
    <dbReference type="NCBI Taxonomy" id="926566"/>
    <lineage>
        <taxon>Bacteria</taxon>
        <taxon>Pseudomonadati</taxon>
        <taxon>Acidobacteriota</taxon>
        <taxon>Terriglobia</taxon>
        <taxon>Terriglobales</taxon>
        <taxon>Acidobacteriaceae</taxon>
        <taxon>Terriglobus</taxon>
    </lineage>
</organism>
<dbReference type="GO" id="GO:0033320">
    <property type="term" value="P:UDP-D-xylose biosynthetic process"/>
    <property type="evidence" value="ECO:0007669"/>
    <property type="project" value="UniProtKB-UniPathway"/>
</dbReference>
<gene>
    <name evidence="2" type="ordered locus">Terro_1266</name>
</gene>
<dbReference type="STRING" id="926566.Terro_1266"/>
<dbReference type="Gene3D" id="3.40.50.720">
    <property type="entry name" value="NAD(P)-binding Rossmann-like Domain"/>
    <property type="match status" value="1"/>
</dbReference>
<dbReference type="HOGENOM" id="CLU_007383_4_0_0"/>
<feature type="domain" description="NAD(P)-binding" evidence="1">
    <location>
        <begin position="5"/>
        <end position="313"/>
    </location>
</feature>
<dbReference type="KEGG" id="trs:Terro_1266"/>
<dbReference type="UniPathway" id="UPA00796">
    <property type="reaction ID" value="UER00771"/>
</dbReference>